<dbReference type="InterPro" id="IPR036097">
    <property type="entry name" value="HisK_dim/P_sf"/>
</dbReference>
<dbReference type="OrthoDB" id="6231665at2"/>
<dbReference type="PROSITE" id="PS50113">
    <property type="entry name" value="PAC"/>
    <property type="match status" value="2"/>
</dbReference>
<keyword evidence="10" id="KW-1185">Reference proteome</keyword>
<evidence type="ECO:0000256" key="2">
    <source>
        <dbReference type="ARBA" id="ARBA00012438"/>
    </source>
</evidence>
<dbReference type="Pfam" id="PF08447">
    <property type="entry name" value="PAS_3"/>
    <property type="match status" value="2"/>
</dbReference>
<keyword evidence="5" id="KW-0418">Kinase</keyword>
<evidence type="ECO:0000313" key="9">
    <source>
        <dbReference type="EMBL" id="QEM14209.1"/>
    </source>
</evidence>
<dbReference type="PANTHER" id="PTHR43304:SF1">
    <property type="entry name" value="PAC DOMAIN-CONTAINING PROTEIN"/>
    <property type="match status" value="1"/>
</dbReference>
<gene>
    <name evidence="9" type="ORF">DEO27_030735</name>
</gene>
<feature type="transmembrane region" description="Helical" evidence="6">
    <location>
        <begin position="44"/>
        <end position="66"/>
    </location>
</feature>
<feature type="domain" description="PAC" evidence="8">
    <location>
        <begin position="282"/>
        <end position="333"/>
    </location>
</feature>
<feature type="transmembrane region" description="Helical" evidence="6">
    <location>
        <begin position="12"/>
        <end position="32"/>
    </location>
</feature>
<dbReference type="InterPro" id="IPR013655">
    <property type="entry name" value="PAS_fold_3"/>
</dbReference>
<dbReference type="SUPFAM" id="SSF47384">
    <property type="entry name" value="Homodimeric domain of signal transducing histidine kinase"/>
    <property type="match status" value="1"/>
</dbReference>
<organism evidence="9 10">
    <name type="scientific">Mucilaginibacter rubeus</name>
    <dbReference type="NCBI Taxonomy" id="2027860"/>
    <lineage>
        <taxon>Bacteria</taxon>
        <taxon>Pseudomonadati</taxon>
        <taxon>Bacteroidota</taxon>
        <taxon>Sphingobacteriia</taxon>
        <taxon>Sphingobacteriales</taxon>
        <taxon>Sphingobacteriaceae</taxon>
        <taxon>Mucilaginibacter</taxon>
    </lineage>
</organism>
<feature type="domain" description="PAS" evidence="7">
    <location>
        <begin position="575"/>
        <end position="648"/>
    </location>
</feature>
<evidence type="ECO:0000256" key="5">
    <source>
        <dbReference type="ARBA" id="ARBA00022777"/>
    </source>
</evidence>
<proteinExistence type="predicted"/>
<dbReference type="Gene3D" id="3.30.450.20">
    <property type="entry name" value="PAS domain"/>
    <property type="match status" value="5"/>
</dbReference>
<evidence type="ECO:0000256" key="1">
    <source>
        <dbReference type="ARBA" id="ARBA00000085"/>
    </source>
</evidence>
<dbReference type="CDD" id="cd00130">
    <property type="entry name" value="PAS"/>
    <property type="match status" value="4"/>
</dbReference>
<dbReference type="Gene3D" id="1.10.287.130">
    <property type="match status" value="1"/>
</dbReference>
<evidence type="ECO:0000256" key="4">
    <source>
        <dbReference type="ARBA" id="ARBA00022679"/>
    </source>
</evidence>
<dbReference type="InterPro" id="IPR013656">
    <property type="entry name" value="PAS_4"/>
</dbReference>
<sequence>MVFRMRFGALRISLVYIVISILWITFSDQLLFLFEHKLSNIEFLWLSSGKGYFFVIVTGLLIFFLIRSDNRKLHMSGAQYRDMYDSNPNPMWIYDPGTLHFVSVNDAAIDAYGYTREEFLSRSILDIRPVEDRSDVIAAAARLEGNINQSGTWRHVKKDGREIIVNITSHQILFNGQTHILVMARDVTEYVIFEQKLERMNQDLLEERRKLRDTQLFTKVAGWEFYPAQRLLVWSDEVYQLTGLDKTDGRDAFDIYLQHIYPEDRPAMTSALEALITEGKQLDVTHRIIALDGSTRYIRQLARLDDSRDPGRKIIGSLQDITEFKQLEHERNKYLYNFENTLNSISDAFFALDTEMKIIRVNDVFLQLIGKKEAEVVGGSIFKLFPKEQNKLYPAYQRALEERVIVRREDYSIVLGKWIRLAAYPTDEGVGVYFSDVTEDKLKDLKLKEAVERYELVSQATKDVVYDLDMIEDKLIYNTSLTQLVLIPVNRIGHDLNWWRALIHPDDIDEVVQSQAKISGQGLTNWECEYRINVGDGVYKYVMDQGYFVYDAQKKPVRLIGAIKDIDALKRSTQENKKLADMIRRVNNMIIVTDPERTVQWVNEAFEEQTGYKLQEICGRQGTDLLVGPDTNNAVLDEFVRRQSLHETFASDILIYTRDKTPVWISAQLSPAYSDGNVFQGYVIICQNITFRREKDEEIRQQNELLREVAWMSSHQIRKPVATMLGLINLLKLAQTKEERDEVLPLLERCAHEMDDVIHRIHEKIPSVQSFGSRL</sequence>
<reference evidence="9" key="1">
    <citation type="submission" date="2019-08" db="EMBL/GenBank/DDBJ databases">
        <title>Comparative genome analysis confer to the adaptation heavy metal polluted environment.</title>
        <authorList>
            <person name="Li Y."/>
        </authorList>
    </citation>
    <scope>NUCLEOTIDE SEQUENCE [LARGE SCALE GENOMIC DNA]</scope>
    <source>
        <strain evidence="9">P1</strain>
    </source>
</reference>
<evidence type="ECO:0000259" key="8">
    <source>
        <dbReference type="PROSITE" id="PS50113"/>
    </source>
</evidence>
<accession>A0A5C1I817</accession>
<dbReference type="PANTHER" id="PTHR43304">
    <property type="entry name" value="PHYTOCHROME-LIKE PROTEIN CPH1"/>
    <property type="match status" value="1"/>
</dbReference>
<dbReference type="EMBL" id="CP043450">
    <property type="protein sequence ID" value="QEM14209.1"/>
    <property type="molecule type" value="Genomic_DNA"/>
</dbReference>
<dbReference type="Pfam" id="PF13426">
    <property type="entry name" value="PAS_9"/>
    <property type="match status" value="2"/>
</dbReference>
<dbReference type="Pfam" id="PF08448">
    <property type="entry name" value="PAS_4"/>
    <property type="match status" value="1"/>
</dbReference>
<dbReference type="EC" id="2.7.13.3" evidence="2"/>
<evidence type="ECO:0000259" key="7">
    <source>
        <dbReference type="PROSITE" id="PS50112"/>
    </source>
</evidence>
<dbReference type="SMART" id="SM00086">
    <property type="entry name" value="PAC"/>
    <property type="match status" value="4"/>
</dbReference>
<protein>
    <recommendedName>
        <fullName evidence="2">histidine kinase</fullName>
        <ecNumber evidence="2">2.7.13.3</ecNumber>
    </recommendedName>
</protein>
<keyword evidence="3" id="KW-0597">Phosphoprotein</keyword>
<dbReference type="AlphaFoldDB" id="A0A5C1I817"/>
<evidence type="ECO:0000313" key="10">
    <source>
        <dbReference type="Proteomes" id="UP000251402"/>
    </source>
</evidence>
<dbReference type="GO" id="GO:0000155">
    <property type="term" value="F:phosphorelay sensor kinase activity"/>
    <property type="evidence" value="ECO:0007669"/>
    <property type="project" value="InterPro"/>
</dbReference>
<name>A0A5C1I817_9SPHI</name>
<dbReference type="PROSITE" id="PS50112">
    <property type="entry name" value="PAS"/>
    <property type="match status" value="3"/>
</dbReference>
<dbReference type="InterPro" id="IPR000014">
    <property type="entry name" value="PAS"/>
</dbReference>
<feature type="domain" description="PAS" evidence="7">
    <location>
        <begin position="76"/>
        <end position="150"/>
    </location>
</feature>
<dbReference type="Proteomes" id="UP000251402">
    <property type="component" value="Chromosome"/>
</dbReference>
<dbReference type="InterPro" id="IPR052162">
    <property type="entry name" value="Sensor_kinase/Photoreceptor"/>
</dbReference>
<dbReference type="NCBIfam" id="TIGR00229">
    <property type="entry name" value="sensory_box"/>
    <property type="match status" value="3"/>
</dbReference>
<feature type="domain" description="PAC" evidence="8">
    <location>
        <begin position="649"/>
        <end position="701"/>
    </location>
</feature>
<keyword evidence="6" id="KW-0472">Membrane</keyword>
<dbReference type="SUPFAM" id="SSF55785">
    <property type="entry name" value="PYP-like sensor domain (PAS domain)"/>
    <property type="match status" value="5"/>
</dbReference>
<dbReference type="KEGG" id="mrub:DEO27_030735"/>
<dbReference type="InterPro" id="IPR000700">
    <property type="entry name" value="PAS-assoc_C"/>
</dbReference>
<dbReference type="SMART" id="SM00091">
    <property type="entry name" value="PAS"/>
    <property type="match status" value="5"/>
</dbReference>
<keyword evidence="6" id="KW-1133">Transmembrane helix</keyword>
<dbReference type="InterPro" id="IPR001610">
    <property type="entry name" value="PAC"/>
</dbReference>
<keyword evidence="6" id="KW-0812">Transmembrane</keyword>
<dbReference type="InterPro" id="IPR035965">
    <property type="entry name" value="PAS-like_dom_sf"/>
</dbReference>
<evidence type="ECO:0000256" key="3">
    <source>
        <dbReference type="ARBA" id="ARBA00022553"/>
    </source>
</evidence>
<keyword evidence="4" id="KW-0808">Transferase</keyword>
<evidence type="ECO:0000256" key="6">
    <source>
        <dbReference type="SAM" id="Phobius"/>
    </source>
</evidence>
<feature type="domain" description="PAS" evidence="7">
    <location>
        <begin position="334"/>
        <end position="403"/>
    </location>
</feature>
<comment type="catalytic activity">
    <reaction evidence="1">
        <text>ATP + protein L-histidine = ADP + protein N-phospho-L-histidine.</text>
        <dbReference type="EC" id="2.7.13.3"/>
    </reaction>
</comment>